<dbReference type="RefSeq" id="WP_058023054.1">
    <property type="nucleotide sequence ID" value="NZ_CP013189.1"/>
</dbReference>
<keyword evidence="7 13" id="KW-0653">Protein transport</keyword>
<dbReference type="Pfam" id="PF14849">
    <property type="entry name" value="YidC_periplas"/>
    <property type="match status" value="1"/>
</dbReference>
<dbReference type="Proteomes" id="UP000065641">
    <property type="component" value="Chromosome"/>
</dbReference>
<keyword evidence="4 13" id="KW-0813">Transport</keyword>
<evidence type="ECO:0000256" key="6">
    <source>
        <dbReference type="ARBA" id="ARBA00022692"/>
    </source>
</evidence>
<dbReference type="GO" id="GO:0005886">
    <property type="term" value="C:plasma membrane"/>
    <property type="evidence" value="ECO:0007669"/>
    <property type="project" value="UniProtKB-SubCell"/>
</dbReference>
<evidence type="ECO:0000256" key="8">
    <source>
        <dbReference type="ARBA" id="ARBA00022989"/>
    </source>
</evidence>
<evidence type="ECO:0000259" key="15">
    <source>
        <dbReference type="Pfam" id="PF14849"/>
    </source>
</evidence>
<evidence type="ECO:0000256" key="12">
    <source>
        <dbReference type="ARBA" id="ARBA00033342"/>
    </source>
</evidence>
<proteinExistence type="inferred from homology"/>
<dbReference type="OrthoDB" id="9780552at2"/>
<sequence>MDYIKYALLAGLAAVSYLLLLAWQEDYPATTAPDTEVVSSVPVQSATNSDIPDASSTPADDIPVVTNNSVPSVNATANQNPETLVSITTDVLNVTIDRQGGDIVFVSLPEHYTRIDTPDQPFVLMENNSSRSYVAQSGLIGRDGIDSPERPIYNASASSFTMNPGQNSLQVNLTYTTENNVEIIKQFHFRRGDYLIDINYEINNPNDTPWQANLFGQIKRSNYEDPTRGSGFGMASFLGFATTSTDDNYIKISFSDVDQGRPSHEIEGGWVALSQHYFISAFVPPSQMRNNFSFRRNNAGEYIGGFTSPEFVAPANGSATQSMSFYAGPKDQYRLAEIAPWLDRTIDYGWLWFVASPIYWLLTQINDVIGNYGWSILILTLIVKAIFFKLSATSYRSMANMRRVMPKMNQLKERYGDDKMKLQKATMELYKKEKINPFGGCLPMLVQMPVFIALYWVLLEGVELRHAPWILWINDLSVMDPYFVLPLLMGVSMYVQFMLNPTPQDPTQAKIMKFMPVVMTIFFLWFPAGLVLYWLANSVLGIAQQWYITRKIDAEYAAKEAARS</sequence>
<keyword evidence="8 13" id="KW-1133">Transmembrane helix</keyword>
<dbReference type="GO" id="GO:0015031">
    <property type="term" value="P:protein transport"/>
    <property type="evidence" value="ECO:0007669"/>
    <property type="project" value="UniProtKB-KW"/>
</dbReference>
<organism evidence="16 17">
    <name type="scientific">Pseudohongiella spirulinae</name>
    <dbReference type="NCBI Taxonomy" id="1249552"/>
    <lineage>
        <taxon>Bacteria</taxon>
        <taxon>Pseudomonadati</taxon>
        <taxon>Pseudomonadota</taxon>
        <taxon>Gammaproteobacteria</taxon>
        <taxon>Pseudomonadales</taxon>
        <taxon>Pseudohongiellaceae</taxon>
        <taxon>Pseudohongiella</taxon>
    </lineage>
</organism>
<dbReference type="NCBIfam" id="TIGR03593">
    <property type="entry name" value="yidC_nterm"/>
    <property type="match status" value="1"/>
</dbReference>
<dbReference type="NCBIfam" id="NF002352">
    <property type="entry name" value="PRK01318.1-3"/>
    <property type="match status" value="1"/>
</dbReference>
<feature type="transmembrane region" description="Helical" evidence="13">
    <location>
        <begin position="437"/>
        <end position="459"/>
    </location>
</feature>
<comment type="subcellular location">
    <subcellularLocation>
        <location evidence="1">Cell inner membrane</location>
        <topology evidence="1">Multi-pass membrane protein</topology>
    </subcellularLocation>
    <subcellularLocation>
        <location evidence="13">Cell membrane</location>
        <topology evidence="13">Multi-pass membrane protein</topology>
    </subcellularLocation>
</comment>
<dbReference type="GO" id="GO:0032977">
    <property type="term" value="F:membrane insertase activity"/>
    <property type="evidence" value="ECO:0007669"/>
    <property type="project" value="InterPro"/>
</dbReference>
<dbReference type="AlphaFoldDB" id="A0A0S2KHS1"/>
<dbReference type="NCBIfam" id="NF002353">
    <property type="entry name" value="PRK01318.1-4"/>
    <property type="match status" value="1"/>
</dbReference>
<feature type="domain" description="Membrane insertase YidC N-terminal" evidence="15">
    <location>
        <begin position="85"/>
        <end position="361"/>
    </location>
</feature>
<dbReference type="InterPro" id="IPR038221">
    <property type="entry name" value="YidC_periplasmic_sf"/>
</dbReference>
<feature type="transmembrane region" description="Helical" evidence="13">
    <location>
        <begin position="479"/>
        <end position="499"/>
    </location>
</feature>
<dbReference type="CDD" id="cd19961">
    <property type="entry name" value="EcYidC-like_peri"/>
    <property type="match status" value="1"/>
</dbReference>
<evidence type="ECO:0000256" key="13">
    <source>
        <dbReference type="HAMAP-Rule" id="MF_01810"/>
    </source>
</evidence>
<dbReference type="Gene3D" id="2.70.98.90">
    <property type="match status" value="1"/>
</dbReference>
<evidence type="ECO:0000256" key="9">
    <source>
        <dbReference type="ARBA" id="ARBA00023136"/>
    </source>
</evidence>
<comment type="function">
    <text evidence="13">Required for the insertion and/or proper folding and/or complex formation of integral membrane proteins into the membrane. Involved in integration of membrane proteins that insert both dependently and independently of the Sec translocase complex, as well as at least some lipoproteins. Aids folding of multispanning membrane proteins.</text>
</comment>
<name>A0A0S2KHS1_9GAMM</name>
<keyword evidence="17" id="KW-1185">Reference proteome</keyword>
<dbReference type="CDD" id="cd20070">
    <property type="entry name" value="5TM_YidC_Alb3"/>
    <property type="match status" value="1"/>
</dbReference>
<evidence type="ECO:0000256" key="5">
    <source>
        <dbReference type="ARBA" id="ARBA00022475"/>
    </source>
</evidence>
<keyword evidence="6 13" id="KW-0812">Transmembrane</keyword>
<dbReference type="InterPro" id="IPR019998">
    <property type="entry name" value="Membr_insert_YidC"/>
</dbReference>
<accession>A0A0S2KHS1</accession>
<dbReference type="EMBL" id="CP013189">
    <property type="protein sequence ID" value="ALO47683.1"/>
    <property type="molecule type" value="Genomic_DNA"/>
</dbReference>
<reference evidence="16 17" key="1">
    <citation type="submission" date="2015-11" db="EMBL/GenBank/DDBJ databases">
        <authorList>
            <person name="Zhang Y."/>
            <person name="Guo Z."/>
        </authorList>
    </citation>
    <scope>NUCLEOTIDE SEQUENCE [LARGE SCALE GENOMIC DNA]</scope>
    <source>
        <strain evidence="16 17">KCTC 32221</strain>
    </source>
</reference>
<keyword evidence="5 13" id="KW-1003">Cell membrane</keyword>
<evidence type="ECO:0000256" key="2">
    <source>
        <dbReference type="ARBA" id="ARBA00010527"/>
    </source>
</evidence>
<evidence type="ECO:0000256" key="1">
    <source>
        <dbReference type="ARBA" id="ARBA00004429"/>
    </source>
</evidence>
<evidence type="ECO:0000313" key="17">
    <source>
        <dbReference type="Proteomes" id="UP000065641"/>
    </source>
</evidence>
<comment type="subunit">
    <text evidence="13">Interacts with the Sec translocase complex via SecD. Specifically interacts with transmembrane segments of nascent integral membrane proteins during membrane integration.</text>
</comment>
<dbReference type="PATRIC" id="fig|1249552.3.peg.3091"/>
<dbReference type="STRING" id="1249552.PS2015_3059"/>
<dbReference type="Pfam" id="PF02096">
    <property type="entry name" value="60KD_IMP"/>
    <property type="match status" value="1"/>
</dbReference>
<comment type="similarity">
    <text evidence="2 13">Belongs to the OXA1/ALB3/YidC family. Type 1 subfamily.</text>
</comment>
<evidence type="ECO:0000256" key="4">
    <source>
        <dbReference type="ARBA" id="ARBA00022448"/>
    </source>
</evidence>
<protein>
    <recommendedName>
        <fullName evidence="3 13">Membrane protein insertase YidC</fullName>
    </recommendedName>
    <alternativeName>
        <fullName evidence="12 13">Foldase YidC</fullName>
    </alternativeName>
    <alternativeName>
        <fullName evidence="11 13">Membrane integrase YidC</fullName>
    </alternativeName>
    <alternativeName>
        <fullName evidence="13">Membrane protein YidC</fullName>
    </alternativeName>
</protein>
<dbReference type="InterPro" id="IPR028055">
    <property type="entry name" value="YidC/Oxa/ALB_C"/>
</dbReference>
<evidence type="ECO:0000256" key="7">
    <source>
        <dbReference type="ARBA" id="ARBA00022927"/>
    </source>
</evidence>
<keyword evidence="10 13" id="KW-0143">Chaperone</keyword>
<evidence type="ECO:0000256" key="11">
    <source>
        <dbReference type="ARBA" id="ARBA00033245"/>
    </source>
</evidence>
<gene>
    <name evidence="13" type="primary">yidC</name>
    <name evidence="16" type="ORF">PS2015_3059</name>
</gene>
<dbReference type="KEGG" id="pspi:PS2015_3059"/>
<dbReference type="InterPro" id="IPR001708">
    <property type="entry name" value="YidC/ALB3/OXA1/COX18"/>
</dbReference>
<feature type="domain" description="Membrane insertase YidC/Oxa/ALB C-terminal" evidence="14">
    <location>
        <begin position="372"/>
        <end position="550"/>
    </location>
</feature>
<dbReference type="InterPro" id="IPR028053">
    <property type="entry name" value="Membr_insert_YidC_N"/>
</dbReference>
<dbReference type="GO" id="GO:0051205">
    <property type="term" value="P:protein insertion into membrane"/>
    <property type="evidence" value="ECO:0007669"/>
    <property type="project" value="TreeGrafter"/>
</dbReference>
<dbReference type="PANTHER" id="PTHR12428:SF65">
    <property type="entry name" value="CYTOCHROME C OXIDASE ASSEMBLY PROTEIN COX18, MITOCHONDRIAL"/>
    <property type="match status" value="1"/>
</dbReference>
<dbReference type="NCBIfam" id="TIGR03592">
    <property type="entry name" value="yidC_oxa1_cterm"/>
    <property type="match status" value="1"/>
</dbReference>
<feature type="transmembrane region" description="Helical" evidence="13">
    <location>
        <begin position="511"/>
        <end position="536"/>
    </location>
</feature>
<evidence type="ECO:0000259" key="14">
    <source>
        <dbReference type="Pfam" id="PF02096"/>
    </source>
</evidence>
<dbReference type="HAMAP" id="MF_01810">
    <property type="entry name" value="YidC_type1"/>
    <property type="match status" value="1"/>
</dbReference>
<evidence type="ECO:0000313" key="16">
    <source>
        <dbReference type="EMBL" id="ALO47683.1"/>
    </source>
</evidence>
<dbReference type="PRINTS" id="PR01900">
    <property type="entry name" value="YIDCPROTEIN"/>
</dbReference>
<evidence type="ECO:0000256" key="10">
    <source>
        <dbReference type="ARBA" id="ARBA00023186"/>
    </source>
</evidence>
<dbReference type="PRINTS" id="PR00701">
    <property type="entry name" value="60KDINNERMP"/>
</dbReference>
<dbReference type="PANTHER" id="PTHR12428">
    <property type="entry name" value="OXA1"/>
    <property type="match status" value="1"/>
</dbReference>
<evidence type="ECO:0000256" key="3">
    <source>
        <dbReference type="ARBA" id="ARBA00015325"/>
    </source>
</evidence>
<dbReference type="InterPro" id="IPR047196">
    <property type="entry name" value="YidC_ALB_C"/>
</dbReference>
<feature type="transmembrane region" description="Helical" evidence="13">
    <location>
        <begin position="372"/>
        <end position="392"/>
    </location>
</feature>
<keyword evidence="9 13" id="KW-0472">Membrane</keyword>